<name>A0A0S7BH23_9CHLR</name>
<accession>A0A0S7BH23</accession>
<evidence type="ECO:0000313" key="1">
    <source>
        <dbReference type="EMBL" id="GAP13121.1"/>
    </source>
</evidence>
<protein>
    <submittedName>
        <fullName evidence="1">Uncharacterized protein</fullName>
    </submittedName>
</protein>
<keyword evidence="2" id="KW-1185">Reference proteome</keyword>
<organism evidence="1">
    <name type="scientific">Longilinea arvoryzae</name>
    <dbReference type="NCBI Taxonomy" id="360412"/>
    <lineage>
        <taxon>Bacteria</taxon>
        <taxon>Bacillati</taxon>
        <taxon>Chloroflexota</taxon>
        <taxon>Anaerolineae</taxon>
        <taxon>Anaerolineales</taxon>
        <taxon>Anaerolineaceae</taxon>
        <taxon>Longilinea</taxon>
    </lineage>
</organism>
<proteinExistence type="predicted"/>
<dbReference type="AlphaFoldDB" id="A0A0S7BH23"/>
<evidence type="ECO:0000313" key="2">
    <source>
        <dbReference type="Proteomes" id="UP000055060"/>
    </source>
</evidence>
<dbReference type="OrthoDB" id="161523at2"/>
<dbReference type="EMBL" id="DF967972">
    <property type="protein sequence ID" value="GAP13121.1"/>
    <property type="molecule type" value="Genomic_DNA"/>
</dbReference>
<dbReference type="STRING" id="360412.LARV_00867"/>
<reference evidence="1" key="1">
    <citation type="submission" date="2015-07" db="EMBL/GenBank/DDBJ databases">
        <title>Draft Genome Sequences of Anaerolinea thermolimosa IMO-1, Bellilinea caldifistulae GOMI-1, Leptolinea tardivitalis YMTK-2, Levilinea saccharolytica KIBI-1,Longilinea arvoryzae KOME-1, Previously Described as Members of the Anaerolineaceae (Chloroflexi).</title>
        <authorList>
            <person name="Sekiguchi Y."/>
            <person name="Ohashi A."/>
            <person name="Matsuura N."/>
            <person name="Tourlousse M.D."/>
        </authorList>
    </citation>
    <scope>NUCLEOTIDE SEQUENCE [LARGE SCALE GENOMIC DNA]</scope>
    <source>
        <strain evidence="1">KOME-1</strain>
    </source>
</reference>
<dbReference type="Proteomes" id="UP000055060">
    <property type="component" value="Unassembled WGS sequence"/>
</dbReference>
<gene>
    <name evidence="1" type="ORF">LARV_00867</name>
</gene>
<sequence>MAVKLIMTWDITPDREQEYFEFVIREFIPGVQRLGFELSDAWATVYGGQPQIMVGAVLPSYNRAQQILISDEWHSLENQLLDYVQNFTQKIVEARGGFQF</sequence>
<dbReference type="RefSeq" id="WP_152031687.1">
    <property type="nucleotide sequence ID" value="NZ_DF967972.1"/>
</dbReference>